<evidence type="ECO:0000313" key="1">
    <source>
        <dbReference type="EMBL" id="QOV05555.1"/>
    </source>
</evidence>
<reference evidence="1" key="1">
    <citation type="submission" date="2020-09" db="EMBL/GenBank/DDBJ databases">
        <authorList>
            <person name="Eze J.U."/>
            <person name="Rahube T.O."/>
        </authorList>
    </citation>
    <scope>NUCLEOTIDE SEQUENCE</scope>
</reference>
<proteinExistence type="predicted"/>
<protein>
    <submittedName>
        <fullName evidence="1">Uncharacterized protein</fullName>
    </submittedName>
</protein>
<name>A0A7M2QME4_9ZZZZ</name>
<dbReference type="AlphaFoldDB" id="A0A7M2QME4"/>
<accession>A0A7M2QME4</accession>
<dbReference type="EMBL" id="MT993626">
    <property type="protein sequence ID" value="QOV05555.1"/>
    <property type="molecule type" value="Genomic_DNA"/>
</dbReference>
<sequence>MLNSDLPNINDIGNGSEARAVVAKLIGYVETHCGAADKARVVAFLQAATTRLGGVVEVE</sequence>
<organism evidence="1">
    <name type="scientific">feces metagenome</name>
    <dbReference type="NCBI Taxonomy" id="1861841"/>
    <lineage>
        <taxon>unclassified sequences</taxon>
        <taxon>metagenomes</taxon>
        <taxon>organismal metagenomes</taxon>
    </lineage>
</organism>